<organism evidence="2 3">
    <name type="scientific">Xylella taiwanensis</name>
    <dbReference type="NCBI Taxonomy" id="1444770"/>
    <lineage>
        <taxon>Bacteria</taxon>
        <taxon>Pseudomonadati</taxon>
        <taxon>Pseudomonadota</taxon>
        <taxon>Gammaproteobacteria</taxon>
        <taxon>Lysobacterales</taxon>
        <taxon>Lysobacteraceae</taxon>
        <taxon>Xylella</taxon>
    </lineage>
</organism>
<gene>
    <name evidence="2" type="ORF">LPH55_09365</name>
</gene>
<evidence type="ECO:0000256" key="1">
    <source>
        <dbReference type="SAM" id="MobiDB-lite"/>
    </source>
</evidence>
<proteinExistence type="predicted"/>
<dbReference type="Proteomes" id="UP001430701">
    <property type="component" value="Unassembled WGS sequence"/>
</dbReference>
<sequence length="81" mass="9329">MKRQPLLLQHQAAPTTQCPPSDTVHALPPLKSNGARPDLQAPALSYITAYHHRSTKQKERPRRQRYDHLASPIERDINREK</sequence>
<feature type="region of interest" description="Disordered" evidence="1">
    <location>
        <begin position="1"/>
        <end position="39"/>
    </location>
</feature>
<protein>
    <submittedName>
        <fullName evidence="2">Uncharacterized protein</fullName>
    </submittedName>
</protein>
<dbReference type="RefSeq" id="WP_152536569.1">
    <property type="nucleotide sequence ID" value="NZ_CP053627.1"/>
</dbReference>
<name>A0ABS8TX60_9GAMM</name>
<evidence type="ECO:0000313" key="2">
    <source>
        <dbReference type="EMBL" id="MCD8473656.1"/>
    </source>
</evidence>
<feature type="compositionally biased region" description="Basic residues" evidence="1">
    <location>
        <begin position="51"/>
        <end position="63"/>
    </location>
</feature>
<evidence type="ECO:0000313" key="3">
    <source>
        <dbReference type="Proteomes" id="UP001430701"/>
    </source>
</evidence>
<dbReference type="GeneID" id="68900549"/>
<feature type="region of interest" description="Disordered" evidence="1">
    <location>
        <begin position="51"/>
        <end position="81"/>
    </location>
</feature>
<accession>A0ABS8TX60</accession>
<keyword evidence="3" id="KW-1185">Reference proteome</keyword>
<comment type="caution">
    <text evidence="2">The sequence shown here is derived from an EMBL/GenBank/DDBJ whole genome shotgun (WGS) entry which is preliminary data.</text>
</comment>
<feature type="compositionally biased region" description="Basic and acidic residues" evidence="1">
    <location>
        <begin position="64"/>
        <end position="81"/>
    </location>
</feature>
<dbReference type="EMBL" id="JAJPPU010000002">
    <property type="protein sequence ID" value="MCD8473656.1"/>
    <property type="molecule type" value="Genomic_DNA"/>
</dbReference>
<reference evidence="2" key="1">
    <citation type="submission" date="2021-11" db="EMBL/GenBank/DDBJ databases">
        <title>Genome sequence of Xylella taiwanensis PLS432.</title>
        <authorList>
            <person name="Weng L.-W."/>
            <person name="Su C.-C."/>
            <person name="Tsai C.-W."/>
            <person name="Kuo C.-H."/>
        </authorList>
    </citation>
    <scope>NUCLEOTIDE SEQUENCE</scope>
    <source>
        <strain evidence="2">PLS432</strain>
    </source>
</reference>